<keyword evidence="5 9" id="KW-0418">Kinase</keyword>
<dbReference type="PANTHER" id="PTHR24055">
    <property type="entry name" value="MITOGEN-ACTIVATED PROTEIN KINASE"/>
    <property type="match status" value="1"/>
</dbReference>
<keyword evidence="9" id="KW-0460">Magnesium</keyword>
<dbReference type="GO" id="GO:0106310">
    <property type="term" value="F:protein serine kinase activity"/>
    <property type="evidence" value="ECO:0007669"/>
    <property type="project" value="UniProtKB-UniRule"/>
</dbReference>
<keyword evidence="2 9" id="KW-0597">Phosphoprotein</keyword>
<dbReference type="InterPro" id="IPR050117">
    <property type="entry name" value="MAPK"/>
</dbReference>
<evidence type="ECO:0000256" key="8">
    <source>
        <dbReference type="ARBA" id="ARBA00048312"/>
    </source>
</evidence>
<protein>
    <recommendedName>
        <fullName evidence="9">Stress-activated protein kinase JNK</fullName>
        <ecNumber evidence="9">2.7.11.24</ecNumber>
    </recommendedName>
</protein>
<evidence type="ECO:0000256" key="10">
    <source>
        <dbReference type="SAM" id="Phobius"/>
    </source>
</evidence>
<dbReference type="FunFam" id="1.10.510.10:FF:000624">
    <property type="entry name" value="Mitogen-activated protein kinase"/>
    <property type="match status" value="1"/>
</dbReference>
<keyword evidence="10" id="KW-0812">Transmembrane</keyword>
<dbReference type="EC" id="2.7.11.24" evidence="9"/>
<reference evidence="12 13" key="1">
    <citation type="journal article" date="2021" name="Elife">
        <title>Chloroplast acquisition without the gene transfer in kleptoplastic sea slugs, Plakobranchus ocellatus.</title>
        <authorList>
            <person name="Maeda T."/>
            <person name="Takahashi S."/>
            <person name="Yoshida T."/>
            <person name="Shimamura S."/>
            <person name="Takaki Y."/>
            <person name="Nagai Y."/>
            <person name="Toyoda A."/>
            <person name="Suzuki Y."/>
            <person name="Arimoto A."/>
            <person name="Ishii H."/>
            <person name="Satoh N."/>
            <person name="Nishiyama T."/>
            <person name="Hasebe M."/>
            <person name="Maruyama T."/>
            <person name="Minagawa J."/>
            <person name="Obokata J."/>
            <person name="Shigenobu S."/>
        </authorList>
    </citation>
    <scope>NUCLEOTIDE SEQUENCE [LARGE SCALE GENOMIC DNA]</scope>
</reference>
<evidence type="ECO:0000256" key="1">
    <source>
        <dbReference type="ARBA" id="ARBA00022527"/>
    </source>
</evidence>
<comment type="caution">
    <text evidence="12">The sequence shown here is derived from an EMBL/GenBank/DDBJ whole genome shotgun (WGS) entry which is preliminary data.</text>
</comment>
<sequence>MASCFDAIPRYRHSLNTCCIAPQRLIFTRIIVVSIFLIFLPVVAAEPMHTVNLRGGISFTVPLRYGNLRRLGFESETYLGAITCAASDSQTNTNVLLTKHRKPFENSFQALTVYREFVISRLVNHKNVIRLLDAFTPQASEQEFEDVYLVTDRMSGHLGNVPVEYLDHRTLSSLIYQVLSGVYQLHAAGVYHRDLRPSFIGINTDFSLKILNFGLPRTSVEGFVSRPGEFYLHYRAPDAIIGMTFEPGKLDVWSVGCIIGELLRSIVLFPGTDHIDQLVKIFELLGTPESEYMSRVPSANARVFLDNLPRYEGNSFDEIFPDDVFPPTDPGNVNLRATTARDLLAKMLVIDPARRITVEDALRHPYLSVWYDEADVSRGPAAGSYGPEVVEVNRSPAQWKALIYEEIERGTP</sequence>
<keyword evidence="10" id="KW-1133">Transmembrane helix</keyword>
<feature type="domain" description="Protein kinase" evidence="11">
    <location>
        <begin position="68"/>
        <end position="367"/>
    </location>
</feature>
<accession>A0AAV4JEC8</accession>
<keyword evidence="4 9" id="KW-0547">Nucleotide-binding</keyword>
<comment type="catalytic activity">
    <reaction evidence="7">
        <text>L-threonyl-[protein] + ATP = O-phospho-L-threonyl-[protein] + ADP + H(+)</text>
        <dbReference type="Rhea" id="RHEA:46608"/>
        <dbReference type="Rhea" id="RHEA-COMP:11060"/>
        <dbReference type="Rhea" id="RHEA-COMP:11605"/>
        <dbReference type="ChEBI" id="CHEBI:15378"/>
        <dbReference type="ChEBI" id="CHEBI:30013"/>
        <dbReference type="ChEBI" id="CHEBI:30616"/>
        <dbReference type="ChEBI" id="CHEBI:61977"/>
        <dbReference type="ChEBI" id="CHEBI:456216"/>
        <dbReference type="EC" id="2.7.11.24"/>
    </reaction>
</comment>
<evidence type="ECO:0000256" key="4">
    <source>
        <dbReference type="ARBA" id="ARBA00022741"/>
    </source>
</evidence>
<dbReference type="AlphaFoldDB" id="A0AAV4JEC8"/>
<evidence type="ECO:0000256" key="6">
    <source>
        <dbReference type="ARBA" id="ARBA00022840"/>
    </source>
</evidence>
<keyword evidence="1 9" id="KW-0723">Serine/threonine-protein kinase</keyword>
<evidence type="ECO:0000259" key="11">
    <source>
        <dbReference type="PROSITE" id="PS50011"/>
    </source>
</evidence>
<keyword evidence="10" id="KW-0472">Membrane</keyword>
<keyword evidence="3 9" id="KW-0808">Transferase</keyword>
<dbReference type="Gene3D" id="3.30.200.20">
    <property type="entry name" value="Phosphorylase Kinase, domain 1"/>
    <property type="match status" value="1"/>
</dbReference>
<name>A0AAV4JEC8_9GAST</name>
<evidence type="ECO:0000256" key="9">
    <source>
        <dbReference type="RuleBase" id="RU368052"/>
    </source>
</evidence>
<evidence type="ECO:0000256" key="3">
    <source>
        <dbReference type="ARBA" id="ARBA00022679"/>
    </source>
</evidence>
<evidence type="ECO:0000313" key="13">
    <source>
        <dbReference type="Proteomes" id="UP000762676"/>
    </source>
</evidence>
<dbReference type="InterPro" id="IPR011009">
    <property type="entry name" value="Kinase-like_dom_sf"/>
</dbReference>
<comment type="subcellular location">
    <subcellularLocation>
        <location evidence="9">Cytoplasm</location>
    </subcellularLocation>
</comment>
<dbReference type="InterPro" id="IPR000719">
    <property type="entry name" value="Prot_kinase_dom"/>
</dbReference>
<comment type="function">
    <text evidence="9">Responds to activation by environmental stress and pro-inflammatory cytokines by phosphorylating a number of transcription factors, and thus regulates transcriptional activity.</text>
</comment>
<keyword evidence="13" id="KW-1185">Reference proteome</keyword>
<dbReference type="InterPro" id="IPR008351">
    <property type="entry name" value="MAPK_JNK"/>
</dbReference>
<keyword evidence="6 9" id="KW-0067">ATP-binding</keyword>
<dbReference type="Proteomes" id="UP000762676">
    <property type="component" value="Unassembled WGS sequence"/>
</dbReference>
<evidence type="ECO:0000313" key="12">
    <source>
        <dbReference type="EMBL" id="GFS21183.1"/>
    </source>
</evidence>
<dbReference type="PROSITE" id="PS50011">
    <property type="entry name" value="PROTEIN_KINASE_DOM"/>
    <property type="match status" value="1"/>
</dbReference>
<comment type="catalytic activity">
    <reaction evidence="8">
        <text>L-seryl-[protein] + ATP = O-phospho-L-seryl-[protein] + ADP + H(+)</text>
        <dbReference type="Rhea" id="RHEA:17989"/>
        <dbReference type="Rhea" id="RHEA-COMP:9863"/>
        <dbReference type="Rhea" id="RHEA-COMP:11604"/>
        <dbReference type="ChEBI" id="CHEBI:15378"/>
        <dbReference type="ChEBI" id="CHEBI:29999"/>
        <dbReference type="ChEBI" id="CHEBI:30616"/>
        <dbReference type="ChEBI" id="CHEBI:83421"/>
        <dbReference type="ChEBI" id="CHEBI:456216"/>
        <dbReference type="EC" id="2.7.11.24"/>
    </reaction>
</comment>
<dbReference type="GO" id="GO:0005737">
    <property type="term" value="C:cytoplasm"/>
    <property type="evidence" value="ECO:0007669"/>
    <property type="project" value="UniProtKB-SubCell"/>
</dbReference>
<evidence type="ECO:0000256" key="2">
    <source>
        <dbReference type="ARBA" id="ARBA00022553"/>
    </source>
</evidence>
<comment type="similarity">
    <text evidence="9">Belongs to the protein kinase superfamily. CMGC Ser/Thr protein kinase family. MAP kinase subfamily.</text>
</comment>
<dbReference type="SUPFAM" id="SSF56112">
    <property type="entry name" value="Protein kinase-like (PK-like)"/>
    <property type="match status" value="1"/>
</dbReference>
<dbReference type="Gene3D" id="1.10.510.10">
    <property type="entry name" value="Transferase(Phosphotransferase) domain 1"/>
    <property type="match status" value="1"/>
</dbReference>
<evidence type="ECO:0000256" key="5">
    <source>
        <dbReference type="ARBA" id="ARBA00022777"/>
    </source>
</evidence>
<dbReference type="EMBL" id="BMAT01010153">
    <property type="protein sequence ID" value="GFS21183.1"/>
    <property type="molecule type" value="Genomic_DNA"/>
</dbReference>
<dbReference type="Pfam" id="PF00069">
    <property type="entry name" value="Pkinase"/>
    <property type="match status" value="1"/>
</dbReference>
<evidence type="ECO:0000256" key="7">
    <source>
        <dbReference type="ARBA" id="ARBA00047592"/>
    </source>
</evidence>
<dbReference type="GO" id="GO:0005524">
    <property type="term" value="F:ATP binding"/>
    <property type="evidence" value="ECO:0007669"/>
    <property type="project" value="UniProtKB-UniRule"/>
</dbReference>
<dbReference type="PRINTS" id="PR01772">
    <property type="entry name" value="JNKMAPKINASE"/>
</dbReference>
<gene>
    <name evidence="12" type="ORF">ElyMa_005075700</name>
</gene>
<dbReference type="SMART" id="SM00220">
    <property type="entry name" value="S_TKc"/>
    <property type="match status" value="1"/>
</dbReference>
<feature type="transmembrane region" description="Helical" evidence="10">
    <location>
        <begin position="26"/>
        <end position="44"/>
    </location>
</feature>
<comment type="cofactor">
    <cofactor evidence="9">
        <name>Mg(2+)</name>
        <dbReference type="ChEBI" id="CHEBI:18420"/>
    </cofactor>
</comment>
<organism evidence="12 13">
    <name type="scientific">Elysia marginata</name>
    <dbReference type="NCBI Taxonomy" id="1093978"/>
    <lineage>
        <taxon>Eukaryota</taxon>
        <taxon>Metazoa</taxon>
        <taxon>Spiralia</taxon>
        <taxon>Lophotrochozoa</taxon>
        <taxon>Mollusca</taxon>
        <taxon>Gastropoda</taxon>
        <taxon>Heterobranchia</taxon>
        <taxon>Euthyneura</taxon>
        <taxon>Panpulmonata</taxon>
        <taxon>Sacoglossa</taxon>
        <taxon>Placobranchoidea</taxon>
        <taxon>Plakobranchidae</taxon>
        <taxon>Elysia</taxon>
    </lineage>
</organism>
<dbReference type="GO" id="GO:0004707">
    <property type="term" value="F:MAP kinase activity"/>
    <property type="evidence" value="ECO:0007669"/>
    <property type="project" value="UniProtKB-UniRule"/>
</dbReference>
<proteinExistence type="inferred from homology"/>